<dbReference type="Proteomes" id="UP000196027">
    <property type="component" value="Chromosome"/>
</dbReference>
<dbReference type="KEGG" id="ome:OLMES_1885"/>
<evidence type="ECO:0000313" key="4">
    <source>
        <dbReference type="Proteomes" id="UP000196027"/>
    </source>
</evidence>
<dbReference type="Gene3D" id="3.60.110.10">
    <property type="entry name" value="Carbon-nitrogen hydrolase"/>
    <property type="match status" value="1"/>
</dbReference>
<dbReference type="InterPro" id="IPR045254">
    <property type="entry name" value="Nit1/2_C-N_Hydrolase"/>
</dbReference>
<reference evidence="3 4" key="1">
    <citation type="submission" date="2017-05" db="EMBL/GenBank/DDBJ databases">
        <title>Genomic insights into alkan degradation activity of Oleiphilus messinensis.</title>
        <authorList>
            <person name="Kozyavkin S.A."/>
            <person name="Slesarev A.I."/>
            <person name="Golyshin P.N."/>
            <person name="Korzhenkov A."/>
            <person name="Golyshina O.N."/>
            <person name="Toshchakov S.V."/>
        </authorList>
    </citation>
    <scope>NUCLEOTIDE SEQUENCE [LARGE SCALE GENOMIC DNA]</scope>
    <source>
        <strain evidence="3 4">ME102</strain>
    </source>
</reference>
<dbReference type="RefSeq" id="WP_232465304.1">
    <property type="nucleotide sequence ID" value="NZ_CP021425.1"/>
</dbReference>
<name>A0A1Y0I6Y5_9GAMM</name>
<evidence type="ECO:0000313" key="3">
    <source>
        <dbReference type="EMBL" id="ARU55959.1"/>
    </source>
</evidence>
<proteinExistence type="predicted"/>
<dbReference type="SUPFAM" id="SSF56317">
    <property type="entry name" value="Carbon-nitrogen hydrolase"/>
    <property type="match status" value="1"/>
</dbReference>
<evidence type="ECO:0000259" key="2">
    <source>
        <dbReference type="PROSITE" id="PS50263"/>
    </source>
</evidence>
<dbReference type="GO" id="GO:0016811">
    <property type="term" value="F:hydrolase activity, acting on carbon-nitrogen (but not peptide) bonds, in linear amides"/>
    <property type="evidence" value="ECO:0007669"/>
    <property type="project" value="InterPro"/>
</dbReference>
<keyword evidence="4" id="KW-1185">Reference proteome</keyword>
<accession>A0A1Y0I6Y5</accession>
<sequence>MASETNQSARYEVAVIQMVSTANLKQNLDSARGLVEQAARKGANLVLLPENFALIESADLLRAGQDEAQTDFIRNTLSQWAKEFGIWLIGGTLPCSKRPGGERIEKVRAVCYVFDPLGEVRGRYDKIHLFDVDVGDVQGQYRESEKIEPGDRLVTVDTPFGKIGLSVCYDLRFAEFFSAYKKLGVDLIVVPAAFTYRTGQAHWESLLRARAIENQFIVLAANQGGRHSAKRETWGHSMIIDPWGTVLACQEQGEGVSVAAIDLDGIRELKARMPQDAHRRWHLFESN</sequence>
<protein>
    <submittedName>
        <fullName evidence="3">Amidohydrolase</fullName>
    </submittedName>
</protein>
<dbReference type="PROSITE" id="PS50263">
    <property type="entry name" value="CN_HYDROLASE"/>
    <property type="match status" value="1"/>
</dbReference>
<dbReference type="Pfam" id="PF00795">
    <property type="entry name" value="CN_hydrolase"/>
    <property type="match status" value="1"/>
</dbReference>
<feature type="domain" description="CN hydrolase" evidence="2">
    <location>
        <begin position="11"/>
        <end position="263"/>
    </location>
</feature>
<organism evidence="3 4">
    <name type="scientific">Oleiphilus messinensis</name>
    <dbReference type="NCBI Taxonomy" id="141451"/>
    <lineage>
        <taxon>Bacteria</taxon>
        <taxon>Pseudomonadati</taxon>
        <taxon>Pseudomonadota</taxon>
        <taxon>Gammaproteobacteria</taxon>
        <taxon>Oceanospirillales</taxon>
        <taxon>Oleiphilaceae</taxon>
        <taxon>Oleiphilus</taxon>
    </lineage>
</organism>
<dbReference type="EMBL" id="CP021425">
    <property type="protein sequence ID" value="ARU55959.1"/>
    <property type="molecule type" value="Genomic_DNA"/>
</dbReference>
<evidence type="ECO:0000256" key="1">
    <source>
        <dbReference type="ARBA" id="ARBA00022801"/>
    </source>
</evidence>
<dbReference type="PANTHER" id="PTHR23088:SF27">
    <property type="entry name" value="DEAMINATED GLUTATHIONE AMIDASE"/>
    <property type="match status" value="1"/>
</dbReference>
<dbReference type="AlphaFoldDB" id="A0A1Y0I6Y5"/>
<gene>
    <name evidence="3" type="ORF">OLMES_1885</name>
</gene>
<dbReference type="CDD" id="cd07572">
    <property type="entry name" value="nit"/>
    <property type="match status" value="1"/>
</dbReference>
<dbReference type="PANTHER" id="PTHR23088">
    <property type="entry name" value="NITRILASE-RELATED"/>
    <property type="match status" value="1"/>
</dbReference>
<dbReference type="InterPro" id="IPR036526">
    <property type="entry name" value="C-N_Hydrolase_sf"/>
</dbReference>
<keyword evidence="1 3" id="KW-0378">Hydrolase</keyword>
<dbReference type="InterPro" id="IPR003010">
    <property type="entry name" value="C-N_Hydrolase"/>
</dbReference>